<dbReference type="EMBL" id="LAZR01004397">
    <property type="protein sequence ID" value="KKN08971.1"/>
    <property type="molecule type" value="Genomic_DNA"/>
</dbReference>
<evidence type="ECO:0000256" key="1">
    <source>
        <dbReference type="SAM" id="MobiDB-lite"/>
    </source>
</evidence>
<feature type="domain" description="Peptidase S12 Pab87-related C-terminal" evidence="3">
    <location>
        <begin position="412"/>
        <end position="509"/>
    </location>
</feature>
<feature type="region of interest" description="Disordered" evidence="1">
    <location>
        <begin position="398"/>
        <end position="424"/>
    </location>
</feature>
<feature type="domain" description="Beta-lactamase-related" evidence="2">
    <location>
        <begin position="41"/>
        <end position="366"/>
    </location>
</feature>
<proteinExistence type="predicted"/>
<dbReference type="Gene3D" id="3.40.710.10">
    <property type="entry name" value="DD-peptidase/beta-lactamase superfamily"/>
    <property type="match status" value="1"/>
</dbReference>
<dbReference type="SUPFAM" id="SSF56601">
    <property type="entry name" value="beta-lactamase/transpeptidase-like"/>
    <property type="match status" value="1"/>
</dbReference>
<evidence type="ECO:0008006" key="5">
    <source>
        <dbReference type="Google" id="ProtNLM"/>
    </source>
</evidence>
<dbReference type="Pfam" id="PF11954">
    <property type="entry name" value="DUF3471"/>
    <property type="match status" value="1"/>
</dbReference>
<dbReference type="AlphaFoldDB" id="A0A0F9Q6W8"/>
<dbReference type="Pfam" id="PF00144">
    <property type="entry name" value="Beta-lactamase"/>
    <property type="match status" value="1"/>
</dbReference>
<accession>A0A0F9Q6W8</accession>
<name>A0A0F9Q6W8_9ZZZZ</name>
<dbReference type="PANTHER" id="PTHR46825:SF15">
    <property type="entry name" value="BETA-LACTAMASE-RELATED DOMAIN-CONTAINING PROTEIN"/>
    <property type="match status" value="1"/>
</dbReference>
<evidence type="ECO:0000259" key="2">
    <source>
        <dbReference type="Pfam" id="PF00144"/>
    </source>
</evidence>
<sequence>MMRKGFFRIALILLTVSFFICFPLAAEKGVQKASLKGFPEYVEKTMKEWEVPGVAICIVKDGEVIFSEGFGYRDVKQGLKVTPRTIFNIGSTAKAFTATCVGILVDEGKIEWDKPVRDYLPSFKLKDPFASERMTPLDLLSHRSGLPRHDYMWVSASGNNPTRKEILDRLQYLEPNTDFRTTYHYSNLMYLVASEMVGRIAGTTWDEFIKERIFDPLGMSDSNVSLGETQKSPDYAFPYMKIKGKVVQIPFQSYKNCAGCDSINSTIRDMAKWILLNLNKGKHGEKQIISEANLKEIHSPQMISSKSISDEFFYSSSALGWFITGYRGHLMLTHGGGALGLNSLVSLLPRDHIGVVILTNIQGTPVRNIIMHNLYDRLLGLDQIPWDKRFKAQQEKYKKVAEKAKQEKEKDRKLDTKPSHPLENYTGDFHNPGYGIISIEREVDHLKATYKSVSYTLTHYHYDTFEFTDVQNPHQMMPFIHASFFADSKGNIQSLSLPLEPRVKDIVFTRMLEKK</sequence>
<dbReference type="PANTHER" id="PTHR46825">
    <property type="entry name" value="D-ALANYL-D-ALANINE-CARBOXYPEPTIDASE/ENDOPEPTIDASE AMPH"/>
    <property type="match status" value="1"/>
</dbReference>
<evidence type="ECO:0000259" key="3">
    <source>
        <dbReference type="Pfam" id="PF11954"/>
    </source>
</evidence>
<reference evidence="4" key="1">
    <citation type="journal article" date="2015" name="Nature">
        <title>Complex archaea that bridge the gap between prokaryotes and eukaryotes.</title>
        <authorList>
            <person name="Spang A."/>
            <person name="Saw J.H."/>
            <person name="Jorgensen S.L."/>
            <person name="Zaremba-Niedzwiedzka K."/>
            <person name="Martijn J."/>
            <person name="Lind A.E."/>
            <person name="van Eijk R."/>
            <person name="Schleper C."/>
            <person name="Guy L."/>
            <person name="Ettema T.J."/>
        </authorList>
    </citation>
    <scope>NUCLEOTIDE SEQUENCE</scope>
</reference>
<gene>
    <name evidence="4" type="ORF">LCGC14_1051290</name>
</gene>
<dbReference type="InterPro" id="IPR021860">
    <property type="entry name" value="Peptidase_S12_Pab87-rel_C"/>
</dbReference>
<dbReference type="InterPro" id="IPR050491">
    <property type="entry name" value="AmpC-like"/>
</dbReference>
<evidence type="ECO:0000313" key="4">
    <source>
        <dbReference type="EMBL" id="KKN08971.1"/>
    </source>
</evidence>
<dbReference type="InterPro" id="IPR001466">
    <property type="entry name" value="Beta-lactam-related"/>
</dbReference>
<feature type="compositionally biased region" description="Basic and acidic residues" evidence="1">
    <location>
        <begin position="398"/>
        <end position="420"/>
    </location>
</feature>
<dbReference type="InterPro" id="IPR012338">
    <property type="entry name" value="Beta-lactam/transpept-like"/>
</dbReference>
<comment type="caution">
    <text evidence="4">The sequence shown here is derived from an EMBL/GenBank/DDBJ whole genome shotgun (WGS) entry which is preliminary data.</text>
</comment>
<protein>
    <recommendedName>
        <fullName evidence="5">Beta-lactamase-related domain-containing protein</fullName>
    </recommendedName>
</protein>
<dbReference type="Gene3D" id="2.40.128.600">
    <property type="match status" value="1"/>
</dbReference>
<organism evidence="4">
    <name type="scientific">marine sediment metagenome</name>
    <dbReference type="NCBI Taxonomy" id="412755"/>
    <lineage>
        <taxon>unclassified sequences</taxon>
        <taxon>metagenomes</taxon>
        <taxon>ecological metagenomes</taxon>
    </lineage>
</organism>